<organism evidence="2 3">
    <name type="scientific">Lipomyces starkeyi NRRL Y-11557</name>
    <dbReference type="NCBI Taxonomy" id="675824"/>
    <lineage>
        <taxon>Eukaryota</taxon>
        <taxon>Fungi</taxon>
        <taxon>Dikarya</taxon>
        <taxon>Ascomycota</taxon>
        <taxon>Saccharomycotina</taxon>
        <taxon>Lipomycetes</taxon>
        <taxon>Lipomycetales</taxon>
        <taxon>Lipomycetaceae</taxon>
        <taxon>Lipomyces</taxon>
    </lineage>
</organism>
<feature type="region of interest" description="Disordered" evidence="1">
    <location>
        <begin position="151"/>
        <end position="175"/>
    </location>
</feature>
<protein>
    <submittedName>
        <fullName evidence="2">Uncharacterized protein</fullName>
    </submittedName>
</protein>
<dbReference type="EMBL" id="KV454293">
    <property type="protein sequence ID" value="ODQ73748.1"/>
    <property type="molecule type" value="Genomic_DNA"/>
</dbReference>
<accession>A0A1E3Q840</accession>
<dbReference type="OrthoDB" id="76567at2759"/>
<evidence type="ECO:0000313" key="2">
    <source>
        <dbReference type="EMBL" id="ODQ73748.1"/>
    </source>
</evidence>
<evidence type="ECO:0000313" key="3">
    <source>
        <dbReference type="Proteomes" id="UP000094385"/>
    </source>
</evidence>
<gene>
    <name evidence="2" type="ORF">LIPSTDRAFT_2972</name>
</gene>
<reference evidence="2 3" key="1">
    <citation type="journal article" date="2016" name="Proc. Natl. Acad. Sci. U.S.A.">
        <title>Comparative genomics of biotechnologically important yeasts.</title>
        <authorList>
            <person name="Riley R."/>
            <person name="Haridas S."/>
            <person name="Wolfe K.H."/>
            <person name="Lopes M.R."/>
            <person name="Hittinger C.T."/>
            <person name="Goeker M."/>
            <person name="Salamov A.A."/>
            <person name="Wisecaver J.H."/>
            <person name="Long T.M."/>
            <person name="Calvey C.H."/>
            <person name="Aerts A.L."/>
            <person name="Barry K.W."/>
            <person name="Choi C."/>
            <person name="Clum A."/>
            <person name="Coughlan A.Y."/>
            <person name="Deshpande S."/>
            <person name="Douglass A.P."/>
            <person name="Hanson S.J."/>
            <person name="Klenk H.-P."/>
            <person name="LaButti K.M."/>
            <person name="Lapidus A."/>
            <person name="Lindquist E.A."/>
            <person name="Lipzen A.M."/>
            <person name="Meier-Kolthoff J.P."/>
            <person name="Ohm R.A."/>
            <person name="Otillar R.P."/>
            <person name="Pangilinan J.L."/>
            <person name="Peng Y."/>
            <person name="Rokas A."/>
            <person name="Rosa C.A."/>
            <person name="Scheuner C."/>
            <person name="Sibirny A.A."/>
            <person name="Slot J.C."/>
            <person name="Stielow J.B."/>
            <person name="Sun H."/>
            <person name="Kurtzman C.P."/>
            <person name="Blackwell M."/>
            <person name="Grigoriev I.V."/>
            <person name="Jeffries T.W."/>
        </authorList>
    </citation>
    <scope>NUCLEOTIDE SEQUENCE [LARGE SCALE GENOMIC DNA]</scope>
    <source>
        <strain evidence="2 3">NRRL Y-11557</strain>
    </source>
</reference>
<keyword evidence="3" id="KW-1185">Reference proteome</keyword>
<dbReference type="Proteomes" id="UP000094385">
    <property type="component" value="Unassembled WGS sequence"/>
</dbReference>
<dbReference type="AlphaFoldDB" id="A0A1E3Q840"/>
<feature type="compositionally biased region" description="Acidic residues" evidence="1">
    <location>
        <begin position="157"/>
        <end position="175"/>
    </location>
</feature>
<evidence type="ECO:0000256" key="1">
    <source>
        <dbReference type="SAM" id="MobiDB-lite"/>
    </source>
</evidence>
<name>A0A1E3Q840_LIPST</name>
<proteinExistence type="predicted"/>
<sequence length="175" mass="20343">MPSTEYEHIEDPEAEVILMKECMAGTLESNLLLNRIAPFVYRRHKWGGQLRTAFIEVWRPDSIPIRCVSILIRLMVWNGNLLTSTIYLIQNEDTCDHLPTTLGLHTSDLFPDDAREATDIPDRDIPFDAHRYLKTLIVAINGNAKDKFVSFIQQQEQGEEEQDEEEEQEQEQERN</sequence>